<dbReference type="GO" id="GO:0004197">
    <property type="term" value="F:cysteine-type endopeptidase activity"/>
    <property type="evidence" value="ECO:0007669"/>
    <property type="project" value="InterPro"/>
</dbReference>
<dbReference type="InterPro" id="IPR058093">
    <property type="entry name" value="LA_2272-like"/>
</dbReference>
<gene>
    <name evidence="2" type="ORF">PPSIR1_10515</name>
</gene>
<proteinExistence type="predicted"/>
<dbReference type="InterPro" id="IPR011600">
    <property type="entry name" value="Pept_C14_caspase"/>
</dbReference>
<dbReference type="STRING" id="391625.PPSIR1_10515"/>
<dbReference type="GO" id="GO:0006508">
    <property type="term" value="P:proteolysis"/>
    <property type="evidence" value="ECO:0007669"/>
    <property type="project" value="UniProtKB-KW"/>
</dbReference>
<accession>A6G4T7</accession>
<sequence>MTRTRARVRRPSFASLTGAGLGVVSAVVAVVSLGAPQLARAGQPGLVQDAVEDTLADSLQADSDASVRRYALFVGANDGGVERERLLYAVSDVQAMAKALSDLGGLASSDRIILEDPTAADLERGFQAIAERIAASRRAGERVQFVFYYSGHSDETGLLLGGVHVDYKSLRAAIDRVPADVRIGVLDSCSSGAFTRFKGGRKRAPFLVGTVAEVQGHAYLTSSSADEAAQESDRIGGSFFTHFLVTGLRGAADADGDRRVTLDEAYRFAFDETLARTETTAGGPQHAAYDIELAGTGDLVMTDLRTTTARLEIAAPVHGRIYVRDRRGKLAAELFKARGSAALTLALEPGDYSVTIDDGQTLSRAEVSVRAGRPGELALEGVEDIPVEGTRSRGSGFFGREGQSGPKTHVPFNLGAGPKSELNAAFEGPIRNNLSLSVGVTDVAVVQGMQAALGMARTREPSYGLQAGVGAAVAGELTGAQVALGYTQAQVIRGLQEGTVSVATERVDGVQAGLVSYAGEVRGVQVGLVSVAGQGTGLQGGLVNVTRGEHEGVQIGLINYADEADVSLGLIPYTKKGGVWLDVYTSDTQVVNLALRLRARKSYTFFGAGVHPLGDDAATDPAAQRSQSWSVAMGFGGPLLWRRWVSVELDNAVGAVFAGLEGSPESVYFLDTLRLSVAFRPARHFAIWAAPTLNLMIGPASAEGQGDFRPGYGWSNTVLTTPASTTNPTASPGTRIDYWPGFAVGFEF</sequence>
<keyword evidence="2" id="KW-0378">Hydrolase</keyword>
<dbReference type="eggNOG" id="COG4249">
    <property type="taxonomic scope" value="Bacteria"/>
</dbReference>
<keyword evidence="2" id="KW-0645">Protease</keyword>
<evidence type="ECO:0000313" key="3">
    <source>
        <dbReference type="Proteomes" id="UP000005801"/>
    </source>
</evidence>
<dbReference type="Gene3D" id="3.40.50.1460">
    <property type="match status" value="1"/>
</dbReference>
<evidence type="ECO:0000313" key="2">
    <source>
        <dbReference type="EMBL" id="EDM79029.1"/>
    </source>
</evidence>
<dbReference type="RefSeq" id="WP_006971736.1">
    <property type="nucleotide sequence ID" value="NZ_ABCS01000023.1"/>
</dbReference>
<keyword evidence="3" id="KW-1185">Reference proteome</keyword>
<evidence type="ECO:0000259" key="1">
    <source>
        <dbReference type="Pfam" id="PF00656"/>
    </source>
</evidence>
<dbReference type="Pfam" id="PF00656">
    <property type="entry name" value="Peptidase_C14"/>
    <property type="match status" value="1"/>
</dbReference>
<organism evidence="2 3">
    <name type="scientific">Plesiocystis pacifica SIR-1</name>
    <dbReference type="NCBI Taxonomy" id="391625"/>
    <lineage>
        <taxon>Bacteria</taxon>
        <taxon>Pseudomonadati</taxon>
        <taxon>Myxococcota</taxon>
        <taxon>Polyangia</taxon>
        <taxon>Nannocystales</taxon>
        <taxon>Nannocystaceae</taxon>
        <taxon>Plesiocystis</taxon>
    </lineage>
</organism>
<comment type="caution">
    <text evidence="2">The sequence shown here is derived from an EMBL/GenBank/DDBJ whole genome shotgun (WGS) entry which is preliminary data.</text>
</comment>
<name>A6G4T7_9BACT</name>
<dbReference type="EMBL" id="ABCS01000023">
    <property type="protein sequence ID" value="EDM79029.1"/>
    <property type="molecule type" value="Genomic_DNA"/>
</dbReference>
<dbReference type="OrthoDB" id="9804257at2"/>
<reference evidence="2 3" key="1">
    <citation type="submission" date="2007-06" db="EMBL/GenBank/DDBJ databases">
        <authorList>
            <person name="Shimkets L."/>
            <person name="Ferriera S."/>
            <person name="Johnson J."/>
            <person name="Kravitz S."/>
            <person name="Beeson K."/>
            <person name="Sutton G."/>
            <person name="Rogers Y.-H."/>
            <person name="Friedman R."/>
            <person name="Frazier M."/>
            <person name="Venter J.C."/>
        </authorList>
    </citation>
    <scope>NUCLEOTIDE SEQUENCE [LARGE SCALE GENOMIC DNA]</scope>
    <source>
        <strain evidence="2 3">SIR-1</strain>
    </source>
</reference>
<dbReference type="NCBIfam" id="NF047436">
    <property type="entry name" value="LA_2272_repeat"/>
    <property type="match status" value="1"/>
</dbReference>
<dbReference type="AlphaFoldDB" id="A6G4T7"/>
<dbReference type="Proteomes" id="UP000005801">
    <property type="component" value="Unassembled WGS sequence"/>
</dbReference>
<feature type="domain" description="Peptidase C14 caspase" evidence="1">
    <location>
        <begin position="68"/>
        <end position="252"/>
    </location>
</feature>
<protein>
    <submittedName>
        <fullName evidence="2">ICE-like protease (Caspase) p20 domain protein</fullName>
    </submittedName>
</protein>